<evidence type="ECO:0000256" key="2">
    <source>
        <dbReference type="ARBA" id="ARBA00022475"/>
    </source>
</evidence>
<feature type="transmembrane region" description="Helical" evidence="8">
    <location>
        <begin position="115"/>
        <end position="135"/>
    </location>
</feature>
<feature type="transmembrane region" description="Helical" evidence="8">
    <location>
        <begin position="89"/>
        <end position="108"/>
    </location>
</feature>
<evidence type="ECO:0000313" key="11">
    <source>
        <dbReference type="Proteomes" id="UP000232133"/>
    </source>
</evidence>
<dbReference type="EMBL" id="CP017803">
    <property type="protein sequence ID" value="ATZ60152.1"/>
    <property type="molecule type" value="Genomic_DNA"/>
</dbReference>
<evidence type="ECO:0000313" key="10">
    <source>
        <dbReference type="EMBL" id="ATZ60152.1"/>
    </source>
</evidence>
<feature type="transmembrane region" description="Helical" evidence="8">
    <location>
        <begin position="170"/>
        <end position="195"/>
    </location>
</feature>
<dbReference type="InterPro" id="IPR050297">
    <property type="entry name" value="LipidA_mod_glycosyltrf_83"/>
</dbReference>
<feature type="transmembrane region" description="Helical" evidence="8">
    <location>
        <begin position="323"/>
        <end position="352"/>
    </location>
</feature>
<dbReference type="AlphaFoldDB" id="A0A2H4U7Q5"/>
<dbReference type="GO" id="GO:0016763">
    <property type="term" value="F:pentosyltransferase activity"/>
    <property type="evidence" value="ECO:0007669"/>
    <property type="project" value="TreeGrafter"/>
</dbReference>
<dbReference type="PANTHER" id="PTHR33908">
    <property type="entry name" value="MANNOSYLTRANSFERASE YKCB-RELATED"/>
    <property type="match status" value="1"/>
</dbReference>
<organism evidence="10 11">
    <name type="scientific">Methanobrevibacter smithii</name>
    <dbReference type="NCBI Taxonomy" id="2173"/>
    <lineage>
        <taxon>Archaea</taxon>
        <taxon>Methanobacteriati</taxon>
        <taxon>Methanobacteriota</taxon>
        <taxon>Methanomada group</taxon>
        <taxon>Methanobacteria</taxon>
        <taxon>Methanobacteriales</taxon>
        <taxon>Methanobacteriaceae</taxon>
        <taxon>Methanobrevibacter</taxon>
    </lineage>
</organism>
<keyword evidence="6 8" id="KW-1133">Transmembrane helix</keyword>
<sequence>MIFNDLNLKSNDAKFILAVLIISSLLVAYYIQFTESIGIYCSDVFVYLLNALYYSGANINSTSTIYLYPLISFITSLLFDLGFKSELSIYLVTGVFAILGNIGFYILLRTRFDEVLSLTGTIMYATFALNLAWLANGTLDIPAVAVTIWCVLISYMAIKLNPKYYAIAMPLFVICLFTRYTAGLILPVLILYYVYEKGFKITPEDKPYIIKGILYSIGIFAIVLIILTVMSNFELPLIHETAIRVEGKRGMTVNQAYNPDMKYYFTNFPEFISASKTTFVNATPLLENSTVLSWISLGLLAVGTVLGAMKIRIKRNKESIGAAIAFLISVAIFTQVSSIVTIIITFIGLYLIGKDSQHKEYLAMLGWILSFYIFFTYFNIRVNRYIIPAIPPIIYFIMLSIELIHEKIKINKNIIPLILIIMFVIQGFTFTSTYEDIPNFKAPEEISDYIIQNNPDYENQSIGVYNLRPYSWYLQTDVEGIPTGNTTYIDQSNVTYYISNKELSNLTNYTQIKNIDNLYLYEKNK</sequence>
<evidence type="ECO:0000256" key="4">
    <source>
        <dbReference type="ARBA" id="ARBA00022679"/>
    </source>
</evidence>
<accession>A0A2H4U7Q5</accession>
<feature type="domain" description="Glycosyltransferase RgtA/B/C/D-like" evidence="9">
    <location>
        <begin position="69"/>
        <end position="224"/>
    </location>
</feature>
<feature type="transmembrane region" description="Helical" evidence="8">
    <location>
        <begin position="141"/>
        <end position="158"/>
    </location>
</feature>
<dbReference type="GeneID" id="71695764"/>
<feature type="transmembrane region" description="Helical" evidence="8">
    <location>
        <begin position="416"/>
        <end position="434"/>
    </location>
</feature>
<keyword evidence="5 8" id="KW-0812">Transmembrane</keyword>
<evidence type="ECO:0000256" key="1">
    <source>
        <dbReference type="ARBA" id="ARBA00004651"/>
    </source>
</evidence>
<name>A0A2H4U7Q5_METSM</name>
<proteinExistence type="predicted"/>
<protein>
    <recommendedName>
        <fullName evidence="9">Glycosyltransferase RgtA/B/C/D-like domain-containing protein</fullName>
    </recommendedName>
</protein>
<dbReference type="RefSeq" id="WP_004035706.1">
    <property type="nucleotide sequence ID" value="NZ_AP025586.1"/>
</dbReference>
<evidence type="ECO:0000256" key="8">
    <source>
        <dbReference type="SAM" id="Phobius"/>
    </source>
</evidence>
<feature type="transmembrane region" description="Helical" evidence="8">
    <location>
        <begin position="361"/>
        <end position="380"/>
    </location>
</feature>
<evidence type="ECO:0000256" key="5">
    <source>
        <dbReference type="ARBA" id="ARBA00022692"/>
    </source>
</evidence>
<comment type="subcellular location">
    <subcellularLocation>
        <location evidence="1">Cell membrane</location>
        <topology evidence="1">Multi-pass membrane protein</topology>
    </subcellularLocation>
</comment>
<dbReference type="PANTHER" id="PTHR33908:SF11">
    <property type="entry name" value="MEMBRANE PROTEIN"/>
    <property type="match status" value="1"/>
</dbReference>
<dbReference type="Pfam" id="PF13231">
    <property type="entry name" value="PMT_2"/>
    <property type="match status" value="1"/>
</dbReference>
<reference evidence="10 11" key="1">
    <citation type="submission" date="2016-10" db="EMBL/GenBank/DDBJ databases">
        <authorList>
            <person name="Varghese N."/>
        </authorList>
    </citation>
    <scope>NUCLEOTIDE SEQUENCE [LARGE SCALE GENOMIC DNA]</scope>
    <source>
        <strain evidence="10 11">KB11</strain>
    </source>
</reference>
<gene>
    <name evidence="10" type="ORF">BK798_06835</name>
</gene>
<keyword evidence="2" id="KW-1003">Cell membrane</keyword>
<dbReference type="Proteomes" id="UP000232133">
    <property type="component" value="Chromosome"/>
</dbReference>
<keyword evidence="7 8" id="KW-0472">Membrane</keyword>
<keyword evidence="3" id="KW-0328">Glycosyltransferase</keyword>
<evidence type="ECO:0000259" key="9">
    <source>
        <dbReference type="Pfam" id="PF13231"/>
    </source>
</evidence>
<keyword evidence="4" id="KW-0808">Transferase</keyword>
<dbReference type="GO" id="GO:0005886">
    <property type="term" value="C:plasma membrane"/>
    <property type="evidence" value="ECO:0007669"/>
    <property type="project" value="UniProtKB-SubCell"/>
</dbReference>
<evidence type="ECO:0000256" key="3">
    <source>
        <dbReference type="ARBA" id="ARBA00022676"/>
    </source>
</evidence>
<dbReference type="InterPro" id="IPR038731">
    <property type="entry name" value="RgtA/B/C-like"/>
</dbReference>
<dbReference type="GO" id="GO:0008610">
    <property type="term" value="P:lipid biosynthetic process"/>
    <property type="evidence" value="ECO:0007669"/>
    <property type="project" value="UniProtKB-ARBA"/>
</dbReference>
<evidence type="ECO:0000256" key="6">
    <source>
        <dbReference type="ARBA" id="ARBA00022989"/>
    </source>
</evidence>
<feature type="transmembrane region" description="Helical" evidence="8">
    <location>
        <begin position="207"/>
        <end position="229"/>
    </location>
</feature>
<feature type="transmembrane region" description="Helical" evidence="8">
    <location>
        <begin position="12"/>
        <end position="31"/>
    </location>
</feature>
<feature type="transmembrane region" description="Helical" evidence="8">
    <location>
        <begin position="386"/>
        <end position="404"/>
    </location>
</feature>
<evidence type="ECO:0000256" key="7">
    <source>
        <dbReference type="ARBA" id="ARBA00023136"/>
    </source>
</evidence>